<dbReference type="PANTHER" id="PTHR13812:SF19">
    <property type="entry name" value="KETIMINE REDUCTASE MU-CRYSTALLIN"/>
    <property type="match status" value="1"/>
</dbReference>
<dbReference type="GO" id="GO:0005737">
    <property type="term" value="C:cytoplasm"/>
    <property type="evidence" value="ECO:0007669"/>
    <property type="project" value="TreeGrafter"/>
</dbReference>
<proteinExistence type="predicted"/>
<dbReference type="STRING" id="1424659.SAMN05216368_103178"/>
<dbReference type="AlphaFoldDB" id="A0A5E9FVQ0"/>
<dbReference type="Pfam" id="PF02423">
    <property type="entry name" value="OCD_Mu_crystall"/>
    <property type="match status" value="1"/>
</dbReference>
<organism evidence="1 2">
    <name type="scientific">Cryobacterium flavum</name>
    <dbReference type="NCBI Taxonomy" id="1424659"/>
    <lineage>
        <taxon>Bacteria</taxon>
        <taxon>Bacillati</taxon>
        <taxon>Actinomycetota</taxon>
        <taxon>Actinomycetes</taxon>
        <taxon>Micrococcales</taxon>
        <taxon>Microbacteriaceae</taxon>
        <taxon>Cryobacterium</taxon>
    </lineage>
</organism>
<sequence>MKRRQSILAVLKVGPHRADSLRGMTSENAPVLPAMITANEIFARVDYRAAVRAVQNALLGGLDPAQDFARQVLPVASGHLLLMPTEAPDFVGIKVASVAPGNPALGVERIQGVYLLLDAATLTPVCLLDGAAITTLRTPAVSAAAGDYLAPATVEHLVVFGSGPQAWGHIEAMWAIRSINRITIVARDQARAELFAARVSATGLPARVGIAADVATAQLIVCATTARTPLFDGSLVPDDCCVVAVGSHEADARELDSALLSRAQVVVEDPATALREAGDVIMALAEGVVRPGDLVPLRELVIGAIAVDLGRPRIFKSTGMSWEDLVIATAVHRAGEL</sequence>
<dbReference type="PIRSF" id="PIRSF001439">
    <property type="entry name" value="CryM"/>
    <property type="match status" value="1"/>
</dbReference>
<evidence type="ECO:0000313" key="1">
    <source>
        <dbReference type="EMBL" id="SDN00309.1"/>
    </source>
</evidence>
<name>A0A5E9FVQ0_9MICO</name>
<reference evidence="1 2" key="1">
    <citation type="submission" date="2016-10" db="EMBL/GenBank/DDBJ databases">
        <authorList>
            <person name="Varghese N."/>
            <person name="Submissions S."/>
        </authorList>
    </citation>
    <scope>NUCLEOTIDE SEQUENCE [LARGE SCALE GENOMIC DNA]</scope>
    <source>
        <strain evidence="1 2">CGMCC 1.11215</strain>
    </source>
</reference>
<dbReference type="Gene3D" id="3.30.1780.10">
    <property type="entry name" value="ornithine cyclodeaminase, domain 1"/>
    <property type="match status" value="1"/>
</dbReference>
<dbReference type="Gene3D" id="3.40.50.720">
    <property type="entry name" value="NAD(P)-binding Rossmann-like Domain"/>
    <property type="match status" value="1"/>
</dbReference>
<dbReference type="PANTHER" id="PTHR13812">
    <property type="entry name" value="KETIMINE REDUCTASE MU-CRYSTALLIN"/>
    <property type="match status" value="1"/>
</dbReference>
<dbReference type="Proteomes" id="UP000199639">
    <property type="component" value="Unassembled WGS sequence"/>
</dbReference>
<accession>A0A5E9FVQ0</accession>
<dbReference type="SUPFAM" id="SSF51735">
    <property type="entry name" value="NAD(P)-binding Rossmann-fold domains"/>
    <property type="match status" value="1"/>
</dbReference>
<dbReference type="InterPro" id="IPR003462">
    <property type="entry name" value="ODC_Mu_crystall"/>
</dbReference>
<dbReference type="InterPro" id="IPR023401">
    <property type="entry name" value="ODC_N"/>
</dbReference>
<gene>
    <name evidence="1" type="ORF">SAMN05216368_103178</name>
</gene>
<dbReference type="InterPro" id="IPR036291">
    <property type="entry name" value="NAD(P)-bd_dom_sf"/>
</dbReference>
<dbReference type="EMBL" id="FNIB01000003">
    <property type="protein sequence ID" value="SDN00309.1"/>
    <property type="molecule type" value="Genomic_DNA"/>
</dbReference>
<evidence type="ECO:0000313" key="2">
    <source>
        <dbReference type="Proteomes" id="UP000199639"/>
    </source>
</evidence>
<protein>
    <submittedName>
        <fullName evidence="1">Ornithine cyclodeaminase</fullName>
    </submittedName>
</protein>